<dbReference type="InterPro" id="IPR041997">
    <property type="entry name" value="Ribosomal_eL6_KOW"/>
</dbReference>
<dbReference type="EMBL" id="HBUF01210011">
    <property type="protein sequence ID" value="CAG6665243.1"/>
    <property type="molecule type" value="Transcribed_RNA"/>
</dbReference>
<feature type="compositionally biased region" description="Low complexity" evidence="7">
    <location>
        <begin position="1"/>
        <end position="26"/>
    </location>
</feature>
<dbReference type="Gene3D" id="2.30.30.30">
    <property type="match status" value="1"/>
</dbReference>
<evidence type="ECO:0000256" key="5">
    <source>
        <dbReference type="ARBA" id="ARBA00046388"/>
    </source>
</evidence>
<evidence type="ECO:0000256" key="4">
    <source>
        <dbReference type="ARBA" id="ARBA00034092"/>
    </source>
</evidence>
<dbReference type="GO" id="GO:0003723">
    <property type="term" value="F:RNA binding"/>
    <property type="evidence" value="ECO:0007669"/>
    <property type="project" value="TreeGrafter"/>
</dbReference>
<evidence type="ECO:0000256" key="3">
    <source>
        <dbReference type="ARBA" id="ARBA00023274"/>
    </source>
</evidence>
<dbReference type="EMBL" id="HBUF01338776">
    <property type="protein sequence ID" value="CAG6698772.1"/>
    <property type="molecule type" value="Transcribed_RNA"/>
</dbReference>
<accession>A0A8D9A7K4</accession>
<dbReference type="PANTHER" id="PTHR10715:SF0">
    <property type="entry name" value="LARGE RIBOSOMAL SUBUNIT PROTEIN EL6"/>
    <property type="match status" value="1"/>
</dbReference>
<protein>
    <recommendedName>
        <fullName evidence="6">60S ribosomal protein L6</fullName>
    </recommendedName>
</protein>
<dbReference type="EMBL" id="HBUF01558460">
    <property type="protein sequence ID" value="CAG6761154.1"/>
    <property type="molecule type" value="Transcribed_RNA"/>
</dbReference>
<dbReference type="EMBL" id="HBUF01338744">
    <property type="protein sequence ID" value="CAG6698658.1"/>
    <property type="molecule type" value="Transcribed_RNA"/>
</dbReference>
<dbReference type="PROSITE" id="PS01170">
    <property type="entry name" value="RIBOSOMAL_L6E"/>
    <property type="match status" value="1"/>
</dbReference>
<dbReference type="GO" id="GO:0002181">
    <property type="term" value="P:cytoplasmic translation"/>
    <property type="evidence" value="ECO:0007669"/>
    <property type="project" value="TreeGrafter"/>
</dbReference>
<sequence>MADTKAPAKAAAKPKVAKPAAAVKPAAGDKKKKELKFLKAKPSPKQLLKYGIYRYGRSQMYHKKGIWKFVGKKMKTTNPLPKKPVYKIKPIGGEKNGKERKVLVRKPKAYYPTKDKIKKTLGRRPFRKHVRRIRSSLTPGTIVILVAGVHKGKRAVFLKQLDSGLLLVTGPFTLNAVPLRRVHQNYVIATSTKLDISSVKIPEQATDYFFRRIKKHNKQPRKGDKRSLFAKRKKRAYKVSKARKVMQKDMDEQLLKVIKVNPEKKVLLSYLASTFGLRSSQYPHRLKF</sequence>
<dbReference type="EMBL" id="HBUF01210010">
    <property type="protein sequence ID" value="CAG6665242.1"/>
    <property type="molecule type" value="Transcribed_RNA"/>
</dbReference>
<dbReference type="InterPro" id="IPR008991">
    <property type="entry name" value="Translation_prot_SH3-like_sf"/>
</dbReference>
<dbReference type="AlphaFoldDB" id="A0A8D9A7K4"/>
<evidence type="ECO:0000256" key="7">
    <source>
        <dbReference type="SAM" id="MobiDB-lite"/>
    </source>
</evidence>
<comment type="similarity">
    <text evidence="1 6">Belongs to the eukaryotic ribosomal protein eL6 family.</text>
</comment>
<dbReference type="EMBL" id="HBUF01338801">
    <property type="protein sequence ID" value="CAG6698847.1"/>
    <property type="molecule type" value="Transcribed_RNA"/>
</dbReference>
<evidence type="ECO:0000256" key="2">
    <source>
        <dbReference type="ARBA" id="ARBA00022980"/>
    </source>
</evidence>
<evidence type="ECO:0000259" key="8">
    <source>
        <dbReference type="Pfam" id="PF03868"/>
    </source>
</evidence>
<dbReference type="SUPFAM" id="SSF50104">
    <property type="entry name" value="Translation proteins SH3-like domain"/>
    <property type="match status" value="1"/>
</dbReference>
<dbReference type="FunFam" id="2.30.30.30:FF:000014">
    <property type="entry name" value="60S ribosomal protein L6"/>
    <property type="match status" value="1"/>
</dbReference>
<dbReference type="EMBL" id="HBUF01338741">
    <property type="protein sequence ID" value="CAG6698625.1"/>
    <property type="molecule type" value="Transcribed_RNA"/>
</dbReference>
<dbReference type="InterPro" id="IPR005568">
    <property type="entry name" value="Ribosomal_uL6_N"/>
</dbReference>
<evidence type="ECO:0000256" key="6">
    <source>
        <dbReference type="RuleBase" id="RU000662"/>
    </source>
</evidence>
<name>A0A8D9A7K4_9HEMI</name>
<dbReference type="CDD" id="cd13156">
    <property type="entry name" value="KOW_RPL6"/>
    <property type="match status" value="1"/>
</dbReference>
<dbReference type="EMBL" id="HBUF01024796">
    <property type="protein sequence ID" value="CAG6612511.1"/>
    <property type="molecule type" value="Transcribed_RNA"/>
</dbReference>
<dbReference type="EMBL" id="HBUF01024798">
    <property type="protein sequence ID" value="CAG6612521.1"/>
    <property type="molecule type" value="Transcribed_RNA"/>
</dbReference>
<evidence type="ECO:0000256" key="1">
    <source>
        <dbReference type="ARBA" id="ARBA00010592"/>
    </source>
</evidence>
<reference evidence="9" key="1">
    <citation type="submission" date="2021-05" db="EMBL/GenBank/DDBJ databases">
        <authorList>
            <person name="Alioto T."/>
            <person name="Alioto T."/>
            <person name="Gomez Garrido J."/>
        </authorList>
    </citation>
    <scope>NUCLEOTIDE SEQUENCE</scope>
</reference>
<dbReference type="GO" id="GO:0022625">
    <property type="term" value="C:cytosolic large ribosomal subunit"/>
    <property type="evidence" value="ECO:0007669"/>
    <property type="project" value="TreeGrafter"/>
</dbReference>
<comment type="subunit">
    <text evidence="5">Component of the large ribosomal subunit. May bind IPO9 with low affinity.</text>
</comment>
<dbReference type="EMBL" id="HBUF01024795">
    <property type="protein sequence ID" value="CAG6612506.1"/>
    <property type="molecule type" value="Transcribed_RNA"/>
</dbReference>
<dbReference type="GO" id="GO:0000027">
    <property type="term" value="P:ribosomal large subunit assembly"/>
    <property type="evidence" value="ECO:0007669"/>
    <property type="project" value="TreeGrafter"/>
</dbReference>
<dbReference type="Pfam" id="PF03868">
    <property type="entry name" value="Ribosomal_L6e_N"/>
    <property type="match status" value="1"/>
</dbReference>
<keyword evidence="3 6" id="KW-0687">Ribonucleoprotein</keyword>
<dbReference type="InterPro" id="IPR014722">
    <property type="entry name" value="Rib_uL2_dom2"/>
</dbReference>
<dbReference type="EMBL" id="HBUF01024794">
    <property type="protein sequence ID" value="CAG6612501.1"/>
    <property type="molecule type" value="Transcribed_RNA"/>
</dbReference>
<organism evidence="9">
    <name type="scientific">Cacopsylla melanoneura</name>
    <dbReference type="NCBI Taxonomy" id="428564"/>
    <lineage>
        <taxon>Eukaryota</taxon>
        <taxon>Metazoa</taxon>
        <taxon>Ecdysozoa</taxon>
        <taxon>Arthropoda</taxon>
        <taxon>Hexapoda</taxon>
        <taxon>Insecta</taxon>
        <taxon>Pterygota</taxon>
        <taxon>Neoptera</taxon>
        <taxon>Paraneoptera</taxon>
        <taxon>Hemiptera</taxon>
        <taxon>Sternorrhyncha</taxon>
        <taxon>Psylloidea</taxon>
        <taxon>Psyllidae</taxon>
        <taxon>Psyllinae</taxon>
        <taxon>Cacopsylla</taxon>
    </lineage>
</organism>
<dbReference type="Pfam" id="PF01159">
    <property type="entry name" value="Ribosomal_L6e"/>
    <property type="match status" value="1"/>
</dbReference>
<dbReference type="InterPro" id="IPR000915">
    <property type="entry name" value="60S_ribosomal_eL6"/>
</dbReference>
<dbReference type="EMBL" id="HBUF01024793">
    <property type="protein sequence ID" value="CAG6612496.1"/>
    <property type="molecule type" value="Transcribed_RNA"/>
</dbReference>
<comment type="function">
    <text evidence="4">Component of the large ribosomal subunit. The ribosome is a large ribonucleoprotein complex responsible for the synthesis of proteins in the cell.</text>
</comment>
<evidence type="ECO:0000313" key="9">
    <source>
        <dbReference type="EMBL" id="CAG6761153.1"/>
    </source>
</evidence>
<feature type="domain" description="Large ribosomal subunit protein uL6 N-terminal" evidence="8">
    <location>
        <begin position="47"/>
        <end position="82"/>
    </location>
</feature>
<proteinExistence type="inferred from homology"/>
<dbReference type="PANTHER" id="PTHR10715">
    <property type="entry name" value="60S RIBOSOMAL PROTEIN L6"/>
    <property type="match status" value="1"/>
</dbReference>
<feature type="region of interest" description="Disordered" evidence="7">
    <location>
        <begin position="1"/>
        <end position="35"/>
    </location>
</feature>
<dbReference type="GO" id="GO:0003735">
    <property type="term" value="F:structural constituent of ribosome"/>
    <property type="evidence" value="ECO:0007669"/>
    <property type="project" value="InterPro"/>
</dbReference>
<dbReference type="InterPro" id="IPR049633">
    <property type="entry name" value="Ribosomal_eL6_CS"/>
</dbReference>
<dbReference type="EMBL" id="HBUF01210012">
    <property type="protein sequence ID" value="CAG6665244.1"/>
    <property type="molecule type" value="Transcribed_RNA"/>
</dbReference>
<dbReference type="EMBL" id="HBUF01338774">
    <property type="protein sequence ID" value="CAG6698755.1"/>
    <property type="molecule type" value="Transcribed_RNA"/>
</dbReference>
<dbReference type="EMBL" id="HBUF01024797">
    <property type="protein sequence ID" value="CAG6612516.1"/>
    <property type="molecule type" value="Transcribed_RNA"/>
</dbReference>
<keyword evidence="2 6" id="KW-0689">Ribosomal protein</keyword>
<dbReference type="EMBL" id="HBUF01558459">
    <property type="protein sequence ID" value="CAG6761153.1"/>
    <property type="molecule type" value="Transcribed_RNA"/>
</dbReference>